<accession>A0A6B8M5V0</accession>
<dbReference type="AlphaFoldDB" id="A0A6B8M5V0"/>
<evidence type="ECO:0000313" key="3">
    <source>
        <dbReference type="Proteomes" id="UP000422569"/>
    </source>
</evidence>
<protein>
    <submittedName>
        <fullName evidence="2">Uncharacterized protein</fullName>
    </submittedName>
</protein>
<evidence type="ECO:0000313" key="2">
    <source>
        <dbReference type="EMBL" id="QGM97109.1"/>
    </source>
</evidence>
<gene>
    <name evidence="2" type="ORF">F7D14_06215</name>
</gene>
<evidence type="ECO:0000256" key="1">
    <source>
        <dbReference type="SAM" id="MobiDB-lite"/>
    </source>
</evidence>
<keyword evidence="3" id="KW-1185">Reference proteome</keyword>
<feature type="region of interest" description="Disordered" evidence="1">
    <location>
        <begin position="42"/>
        <end position="63"/>
    </location>
</feature>
<name>A0A6B8M5V0_9HYPH</name>
<dbReference type="Proteomes" id="UP000422569">
    <property type="component" value="Chromosome"/>
</dbReference>
<proteinExistence type="predicted"/>
<dbReference type="EMBL" id="CP044331">
    <property type="protein sequence ID" value="QGM97109.1"/>
    <property type="molecule type" value="Genomic_DNA"/>
</dbReference>
<reference evidence="2 3" key="1">
    <citation type="submission" date="2019-09" db="EMBL/GenBank/DDBJ databases">
        <title>Isolation and complete genome sequencing of Methylocystis species.</title>
        <authorList>
            <person name="Rumah B.L."/>
            <person name="Stead C.E."/>
            <person name="Stevens B.C."/>
            <person name="Minton N.P."/>
            <person name="Grosse-Honebrink A."/>
            <person name="Zhang Y."/>
        </authorList>
    </citation>
    <scope>NUCLEOTIDE SEQUENCE [LARGE SCALE GENOMIC DNA]</scope>
    <source>
        <strain evidence="2 3">BRCS2</strain>
    </source>
</reference>
<dbReference type="KEGG" id="mpar:F7D14_06215"/>
<dbReference type="RefSeq" id="WP_016921644.1">
    <property type="nucleotide sequence ID" value="NZ_CP044331.1"/>
</dbReference>
<sequence length="63" mass="6512">MESLNFDFARGRFASSPLVTAPALAFYAIGAAIPSLASISTPAPARPGFSSAPERGFPSSPWV</sequence>
<organism evidence="2 3">
    <name type="scientific">Methylocystis parvus</name>
    <dbReference type="NCBI Taxonomy" id="134"/>
    <lineage>
        <taxon>Bacteria</taxon>
        <taxon>Pseudomonadati</taxon>
        <taxon>Pseudomonadota</taxon>
        <taxon>Alphaproteobacteria</taxon>
        <taxon>Hyphomicrobiales</taxon>
        <taxon>Methylocystaceae</taxon>
        <taxon>Methylocystis</taxon>
    </lineage>
</organism>